<protein>
    <submittedName>
        <fullName evidence="1">Uncharacterized protein</fullName>
    </submittedName>
</protein>
<organism evidence="1">
    <name type="scientific">Caudovirales sp. ctrNG92</name>
    <dbReference type="NCBI Taxonomy" id="2827638"/>
    <lineage>
        <taxon>Viruses</taxon>
        <taxon>Duplodnaviria</taxon>
        <taxon>Heunggongvirae</taxon>
        <taxon>Uroviricota</taxon>
        <taxon>Caudoviricetes</taxon>
    </lineage>
</organism>
<sequence>MAEFTEVMRQAKRMCAAHGGMCKIRNCPMVDGETCRFAEDKEDVDYNEVERIIMAWAAEHPAPRYPTWREWQKKVFPDAGADMYPCSFLSYTECECKRSSCNECRERPIPADIAAKLGIRPINEGCENCKYTDKAEGEEPCVWCRHMQPEGSARWTEMSDLWEEAQNE</sequence>
<accession>A0A8S5SE17</accession>
<name>A0A8S5SE17_9CAUD</name>
<reference evidence="1" key="1">
    <citation type="journal article" date="2021" name="Proc. Natl. Acad. Sci. U.S.A.">
        <title>A Catalog of Tens of Thousands of Viruses from Human Metagenomes Reveals Hidden Associations with Chronic Diseases.</title>
        <authorList>
            <person name="Tisza M.J."/>
            <person name="Buck C.B."/>
        </authorList>
    </citation>
    <scope>NUCLEOTIDE SEQUENCE</scope>
    <source>
        <strain evidence="1">CtrNG92</strain>
    </source>
</reference>
<proteinExistence type="predicted"/>
<dbReference type="EMBL" id="BK032578">
    <property type="protein sequence ID" value="DAF49213.1"/>
    <property type="molecule type" value="Genomic_DNA"/>
</dbReference>
<evidence type="ECO:0000313" key="1">
    <source>
        <dbReference type="EMBL" id="DAF49213.1"/>
    </source>
</evidence>